<protein>
    <submittedName>
        <fullName evidence="2">Uncharacterized protein</fullName>
    </submittedName>
</protein>
<name>A0A8H5FSR9_9AGAR</name>
<feature type="region of interest" description="Disordered" evidence="1">
    <location>
        <begin position="1"/>
        <end position="21"/>
    </location>
</feature>
<feature type="compositionally biased region" description="Low complexity" evidence="1">
    <location>
        <begin position="50"/>
        <end position="62"/>
    </location>
</feature>
<feature type="region of interest" description="Disordered" evidence="1">
    <location>
        <begin position="42"/>
        <end position="69"/>
    </location>
</feature>
<keyword evidence="3" id="KW-1185">Reference proteome</keyword>
<organism evidence="2 3">
    <name type="scientific">Tetrapyrgos nigripes</name>
    <dbReference type="NCBI Taxonomy" id="182062"/>
    <lineage>
        <taxon>Eukaryota</taxon>
        <taxon>Fungi</taxon>
        <taxon>Dikarya</taxon>
        <taxon>Basidiomycota</taxon>
        <taxon>Agaricomycotina</taxon>
        <taxon>Agaricomycetes</taxon>
        <taxon>Agaricomycetidae</taxon>
        <taxon>Agaricales</taxon>
        <taxon>Marasmiineae</taxon>
        <taxon>Marasmiaceae</taxon>
        <taxon>Tetrapyrgos</taxon>
    </lineage>
</organism>
<reference evidence="2 3" key="1">
    <citation type="journal article" date="2020" name="ISME J.">
        <title>Uncovering the hidden diversity of litter-decomposition mechanisms in mushroom-forming fungi.</title>
        <authorList>
            <person name="Floudas D."/>
            <person name="Bentzer J."/>
            <person name="Ahren D."/>
            <person name="Johansson T."/>
            <person name="Persson P."/>
            <person name="Tunlid A."/>
        </authorList>
    </citation>
    <scope>NUCLEOTIDE SEQUENCE [LARGE SCALE GENOMIC DNA]</scope>
    <source>
        <strain evidence="2 3">CBS 291.85</strain>
    </source>
</reference>
<sequence>MSDRERQQVRNKSTYAGRRVSEKISSPGLLYATGLIRQGDISGMQLPLDTSSPIPSTSTTPRSRPHPHP</sequence>
<gene>
    <name evidence="2" type="ORF">D9758_011310</name>
</gene>
<dbReference type="EMBL" id="JAACJM010000095">
    <property type="protein sequence ID" value="KAF5347412.1"/>
    <property type="molecule type" value="Genomic_DNA"/>
</dbReference>
<proteinExistence type="predicted"/>
<accession>A0A8H5FSR9</accession>
<evidence type="ECO:0000313" key="2">
    <source>
        <dbReference type="EMBL" id="KAF5347412.1"/>
    </source>
</evidence>
<dbReference type="Proteomes" id="UP000559256">
    <property type="component" value="Unassembled WGS sequence"/>
</dbReference>
<evidence type="ECO:0000256" key="1">
    <source>
        <dbReference type="SAM" id="MobiDB-lite"/>
    </source>
</evidence>
<evidence type="ECO:0000313" key="3">
    <source>
        <dbReference type="Proteomes" id="UP000559256"/>
    </source>
</evidence>
<comment type="caution">
    <text evidence="2">The sequence shown here is derived from an EMBL/GenBank/DDBJ whole genome shotgun (WGS) entry which is preliminary data.</text>
</comment>
<dbReference type="AlphaFoldDB" id="A0A8H5FSR9"/>